<keyword evidence="1" id="KW-0472">Membrane</keyword>
<dbReference type="EMBL" id="CAJJDN010000025">
    <property type="protein sequence ID" value="CAD8069256.1"/>
    <property type="molecule type" value="Genomic_DNA"/>
</dbReference>
<evidence type="ECO:0000313" key="2">
    <source>
        <dbReference type="EMBL" id="CAD8069256.1"/>
    </source>
</evidence>
<protein>
    <recommendedName>
        <fullName evidence="4">Transmembrane protein</fullName>
    </recommendedName>
</protein>
<gene>
    <name evidence="2" type="ORF">PSON_ATCC_30995.1.T0250157</name>
</gene>
<dbReference type="Proteomes" id="UP000692954">
    <property type="component" value="Unassembled WGS sequence"/>
</dbReference>
<reference evidence="2" key="1">
    <citation type="submission" date="2021-01" db="EMBL/GenBank/DDBJ databases">
        <authorList>
            <consortium name="Genoscope - CEA"/>
            <person name="William W."/>
        </authorList>
    </citation>
    <scope>NUCLEOTIDE SEQUENCE</scope>
</reference>
<evidence type="ECO:0000313" key="3">
    <source>
        <dbReference type="Proteomes" id="UP000692954"/>
    </source>
</evidence>
<name>A0A8S1LWS2_9CILI</name>
<accession>A0A8S1LWS2</accession>
<keyword evidence="1" id="KW-1133">Transmembrane helix</keyword>
<organism evidence="2 3">
    <name type="scientific">Paramecium sonneborni</name>
    <dbReference type="NCBI Taxonomy" id="65129"/>
    <lineage>
        <taxon>Eukaryota</taxon>
        <taxon>Sar</taxon>
        <taxon>Alveolata</taxon>
        <taxon>Ciliophora</taxon>
        <taxon>Intramacronucleata</taxon>
        <taxon>Oligohymenophorea</taxon>
        <taxon>Peniculida</taxon>
        <taxon>Parameciidae</taxon>
        <taxon>Paramecium</taxon>
    </lineage>
</organism>
<keyword evidence="1" id="KW-0812">Transmembrane</keyword>
<comment type="caution">
    <text evidence="2">The sequence shown here is derived from an EMBL/GenBank/DDBJ whole genome shotgun (WGS) entry which is preliminary data.</text>
</comment>
<evidence type="ECO:0000256" key="1">
    <source>
        <dbReference type="SAM" id="Phobius"/>
    </source>
</evidence>
<sequence length="161" mass="19012">MSIIDLKLSQRPEIILIKIQQLISEKYVYQEINLIIVRTEIPSLNILVNKFLLIFYIQLFTILIQLSLRLANLQDQQKLLLSQNIILIILLSQNTIQLTKNRQDQQKVISYSLFLFSLFCQLDQAYCLIIENIIVRRFNSQFRITDSKAINFQVFKMINCS</sequence>
<proteinExistence type="predicted"/>
<keyword evidence="3" id="KW-1185">Reference proteome</keyword>
<feature type="transmembrane region" description="Helical" evidence="1">
    <location>
        <begin position="108"/>
        <end position="129"/>
    </location>
</feature>
<evidence type="ECO:0008006" key="4">
    <source>
        <dbReference type="Google" id="ProtNLM"/>
    </source>
</evidence>
<feature type="transmembrane region" description="Helical" evidence="1">
    <location>
        <begin position="51"/>
        <end position="72"/>
    </location>
</feature>
<dbReference type="AlphaFoldDB" id="A0A8S1LWS2"/>